<gene>
    <name evidence="1" type="ORF">EI42_04616</name>
</gene>
<dbReference type="Proteomes" id="UP000248806">
    <property type="component" value="Unassembled WGS sequence"/>
</dbReference>
<organism evidence="1 2">
    <name type="scientific">Thermosporothrix hazakensis</name>
    <dbReference type="NCBI Taxonomy" id="644383"/>
    <lineage>
        <taxon>Bacteria</taxon>
        <taxon>Bacillati</taxon>
        <taxon>Chloroflexota</taxon>
        <taxon>Ktedonobacteria</taxon>
        <taxon>Ktedonobacterales</taxon>
        <taxon>Thermosporotrichaceae</taxon>
        <taxon>Thermosporothrix</taxon>
    </lineage>
</organism>
<protein>
    <recommendedName>
        <fullName evidence="3">DNA-damage-inducible protein D</fullName>
    </recommendedName>
</protein>
<proteinExistence type="predicted"/>
<comment type="caution">
    <text evidence="1">The sequence shown here is derived from an EMBL/GenBank/DDBJ whole genome shotgun (WGS) entry which is preliminary data.</text>
</comment>
<evidence type="ECO:0000313" key="1">
    <source>
        <dbReference type="EMBL" id="PZW24734.1"/>
    </source>
</evidence>
<sequence>MEVKDYHLSRYACYLVAMNGDPRKKEIAAAQTYFAIKTREAEMSQGQKIDQPQTQTPLQGLRDLLPVPDIEALKQVLRAAEHYKRTVENVLTPQSQWEKQPPAPTLLLEEPNPEHIQREILRHLERVETLTVNTLRTSCMKHYDTAALQAQLEVLLKHGKIS</sequence>
<evidence type="ECO:0008006" key="3">
    <source>
        <dbReference type="Google" id="ProtNLM"/>
    </source>
</evidence>
<accession>A0A326U285</accession>
<name>A0A326U285_THEHA</name>
<dbReference type="EMBL" id="QKUF01000021">
    <property type="protein sequence ID" value="PZW24734.1"/>
    <property type="molecule type" value="Genomic_DNA"/>
</dbReference>
<reference evidence="1 2" key="1">
    <citation type="submission" date="2018-06" db="EMBL/GenBank/DDBJ databases">
        <title>Genomic Encyclopedia of Archaeal and Bacterial Type Strains, Phase II (KMG-II): from individual species to whole genera.</title>
        <authorList>
            <person name="Goeker M."/>
        </authorList>
    </citation>
    <scope>NUCLEOTIDE SEQUENCE [LARGE SCALE GENOMIC DNA]</scope>
    <source>
        <strain evidence="1 2">ATCC BAA-1881</strain>
    </source>
</reference>
<keyword evidence="2" id="KW-1185">Reference proteome</keyword>
<dbReference type="AlphaFoldDB" id="A0A326U285"/>
<evidence type="ECO:0000313" key="2">
    <source>
        <dbReference type="Proteomes" id="UP000248806"/>
    </source>
</evidence>